<proteinExistence type="predicted"/>
<sequence>MSIQYEVQEFCLCDGWVNNWSYEDEKGHEIKTTFSTREDAQAELEYFFEQYQFEFESGNIQDPPTREDFRIVEVSL</sequence>
<organism evidence="1">
    <name type="scientific">uncultured Caudovirales phage</name>
    <dbReference type="NCBI Taxonomy" id="2100421"/>
    <lineage>
        <taxon>Viruses</taxon>
        <taxon>Duplodnaviria</taxon>
        <taxon>Heunggongvirae</taxon>
        <taxon>Uroviricota</taxon>
        <taxon>Caudoviricetes</taxon>
        <taxon>Peduoviridae</taxon>
        <taxon>Maltschvirus</taxon>
        <taxon>Maltschvirus maltsch</taxon>
    </lineage>
</organism>
<dbReference type="EMBL" id="LR796703">
    <property type="protein sequence ID" value="CAB4160970.1"/>
    <property type="molecule type" value="Genomic_DNA"/>
</dbReference>
<accession>A0A6J5NMB6</accession>
<name>A0A6J5NMB6_9CAUD</name>
<evidence type="ECO:0000313" key="1">
    <source>
        <dbReference type="EMBL" id="CAB4160970.1"/>
    </source>
</evidence>
<reference evidence="1" key="1">
    <citation type="submission" date="2020-04" db="EMBL/GenBank/DDBJ databases">
        <authorList>
            <person name="Chiriac C."/>
            <person name="Salcher M."/>
            <person name="Ghai R."/>
            <person name="Kavagutti S V."/>
        </authorList>
    </citation>
    <scope>NUCLEOTIDE SEQUENCE</scope>
</reference>
<gene>
    <name evidence="1" type="ORF">UFOVP765_45</name>
</gene>
<protein>
    <submittedName>
        <fullName evidence="1">Uncharacterized protein</fullName>
    </submittedName>
</protein>